<reference evidence="4 5" key="1">
    <citation type="submission" date="2023-07" db="EMBL/GenBank/DDBJ databases">
        <title>Genomic Encyclopedia of Type Strains, Phase IV (KMG-IV): sequencing the most valuable type-strain genomes for metagenomic binning, comparative biology and taxonomic classification.</title>
        <authorList>
            <person name="Goeker M."/>
        </authorList>
    </citation>
    <scope>NUCLEOTIDE SEQUENCE [LARGE SCALE GENOMIC DNA]</scope>
    <source>
        <strain evidence="4 5">DSM 23494</strain>
    </source>
</reference>
<dbReference type="PANTHER" id="PTHR30290">
    <property type="entry name" value="PERIPLASMIC BINDING COMPONENT OF ABC TRANSPORTER"/>
    <property type="match status" value="1"/>
</dbReference>
<name>A0ABU0AN54_9BACI</name>
<dbReference type="Gene3D" id="3.40.190.10">
    <property type="entry name" value="Periplasmic binding protein-like II"/>
    <property type="match status" value="1"/>
</dbReference>
<keyword evidence="5" id="KW-1185">Reference proteome</keyword>
<evidence type="ECO:0000256" key="2">
    <source>
        <dbReference type="SAM" id="SignalP"/>
    </source>
</evidence>
<feature type="domain" description="Solute-binding protein family 5" evidence="3">
    <location>
        <begin position="89"/>
        <end position="446"/>
    </location>
</feature>
<comment type="caution">
    <text evidence="4">The sequence shown here is derived from an EMBL/GenBank/DDBJ whole genome shotgun (WGS) entry which is preliminary data.</text>
</comment>
<dbReference type="Gene3D" id="3.90.76.10">
    <property type="entry name" value="Dipeptide-binding Protein, Domain 1"/>
    <property type="match status" value="1"/>
</dbReference>
<evidence type="ECO:0000313" key="4">
    <source>
        <dbReference type="EMBL" id="MDQ0272714.1"/>
    </source>
</evidence>
<dbReference type="RefSeq" id="WP_307478152.1">
    <property type="nucleotide sequence ID" value="NZ_JAUSUB010000027.1"/>
</dbReference>
<dbReference type="InterPro" id="IPR039424">
    <property type="entry name" value="SBP_5"/>
</dbReference>
<dbReference type="Pfam" id="PF00496">
    <property type="entry name" value="SBP_bac_5"/>
    <property type="match status" value="1"/>
</dbReference>
<proteinExistence type="predicted"/>
<dbReference type="InterPro" id="IPR030678">
    <property type="entry name" value="Peptide/Ni-bd"/>
</dbReference>
<dbReference type="PIRSF" id="PIRSF002741">
    <property type="entry name" value="MppA"/>
    <property type="match status" value="1"/>
</dbReference>
<feature type="chain" id="PRO_5045212106" evidence="2">
    <location>
        <begin position="27"/>
        <end position="531"/>
    </location>
</feature>
<protein>
    <submittedName>
        <fullName evidence="4">Peptide/nickel transport system substrate-binding protein</fullName>
    </submittedName>
</protein>
<evidence type="ECO:0000256" key="1">
    <source>
        <dbReference type="ARBA" id="ARBA00022729"/>
    </source>
</evidence>
<sequence length="531" mass="59363">MMKKSMLVLFSILFFVLAGCVQNSNAPSDDKGDGTETADGQGGEKEILTVAMTADQGTLDPAVTMDNSAWKITYPAYERLVEYDGESTEVKPGVAKDWNVSDDGKKWTFTLNEGHKFSDGTELNAEAVKASFERTLAIENGPAEVYSVISEINVESDYVVSFELGENFPPFLSTLAANYGGIVNPKVLEHEKDGDLGQNYLATNTMGSGSYELTEWKQGEYIKLSINKEAKVQPSIPEVYFRIVADGATQRMQLEKGEIDIAEGIPTEQIESVKSMEQVELLQKPSLLVDYVYVNSSKGNEALKNPKVRQALSYGIDYESMINVVHQGYATPMRGPVPDGLWGHNPASFQYELDINKAKSLLEEAGAKDLTLTLLYSDNKTWWETEALTIQANLKEIGVDVKLNKVAYATSREMMEKGEFDLSLGVWSPDFGDPYMFMNYWYDSENLGLAGNRAFYQNEEVDKLLRQAATSNDQEEREALYYEIQDIVIEEAPYILLFQKDFVLPVSHSVKGFVYNPMLEGIYNLAEMTKQ</sequence>
<feature type="signal peptide" evidence="2">
    <location>
        <begin position="1"/>
        <end position="26"/>
    </location>
</feature>
<dbReference type="SUPFAM" id="SSF53850">
    <property type="entry name" value="Periplasmic binding protein-like II"/>
    <property type="match status" value="1"/>
</dbReference>
<dbReference type="EMBL" id="JAUSUB010000027">
    <property type="protein sequence ID" value="MDQ0272714.1"/>
    <property type="molecule type" value="Genomic_DNA"/>
</dbReference>
<dbReference type="Proteomes" id="UP001238088">
    <property type="component" value="Unassembled WGS sequence"/>
</dbReference>
<organism evidence="4 5">
    <name type="scientific">Cytobacillus purgationiresistens</name>
    <dbReference type="NCBI Taxonomy" id="863449"/>
    <lineage>
        <taxon>Bacteria</taxon>
        <taxon>Bacillati</taxon>
        <taxon>Bacillota</taxon>
        <taxon>Bacilli</taxon>
        <taxon>Bacillales</taxon>
        <taxon>Bacillaceae</taxon>
        <taxon>Cytobacillus</taxon>
    </lineage>
</organism>
<dbReference type="PROSITE" id="PS51257">
    <property type="entry name" value="PROKAR_LIPOPROTEIN"/>
    <property type="match status" value="1"/>
</dbReference>
<gene>
    <name evidence="4" type="ORF">J2S17_004607</name>
</gene>
<keyword evidence="1 2" id="KW-0732">Signal</keyword>
<accession>A0ABU0AN54</accession>
<dbReference type="Gene3D" id="3.10.105.10">
    <property type="entry name" value="Dipeptide-binding Protein, Domain 3"/>
    <property type="match status" value="1"/>
</dbReference>
<dbReference type="CDD" id="cd08512">
    <property type="entry name" value="PBP2_NikA_DppA_OppA_like_7"/>
    <property type="match status" value="1"/>
</dbReference>
<dbReference type="InterPro" id="IPR000914">
    <property type="entry name" value="SBP_5_dom"/>
</dbReference>
<dbReference type="PANTHER" id="PTHR30290:SF38">
    <property type="entry name" value="D,D-DIPEPTIDE-BINDING PERIPLASMIC PROTEIN DDPA-RELATED"/>
    <property type="match status" value="1"/>
</dbReference>
<evidence type="ECO:0000313" key="5">
    <source>
        <dbReference type="Proteomes" id="UP001238088"/>
    </source>
</evidence>
<evidence type="ECO:0000259" key="3">
    <source>
        <dbReference type="Pfam" id="PF00496"/>
    </source>
</evidence>